<evidence type="ECO:0000256" key="1">
    <source>
        <dbReference type="ARBA" id="ARBA00001974"/>
    </source>
</evidence>
<dbReference type="RefSeq" id="WP_065993668.1">
    <property type="nucleotide sequence ID" value="NZ_CP029397.2"/>
</dbReference>
<evidence type="ECO:0000259" key="5">
    <source>
        <dbReference type="Pfam" id="PF22780"/>
    </source>
</evidence>
<keyword evidence="7" id="KW-1185">Reference proteome</keyword>
<dbReference type="STRING" id="1871111.GCA_001704615_02913"/>
<dbReference type="InterPro" id="IPR057661">
    <property type="entry name" value="RsdA/BaiN/AoA(So)_Rossmann"/>
</dbReference>
<dbReference type="PRINTS" id="PR00411">
    <property type="entry name" value="PNDRDTASEI"/>
</dbReference>
<dbReference type="InterPro" id="IPR055178">
    <property type="entry name" value="RsdA/BaiN/AoA(So)-like_dom"/>
</dbReference>
<dbReference type="OrthoDB" id="9773233at2"/>
<dbReference type="Gene3D" id="3.50.50.60">
    <property type="entry name" value="FAD/NAD(P)-binding domain"/>
    <property type="match status" value="1"/>
</dbReference>
<reference evidence="6" key="1">
    <citation type="submission" date="2019-08" db="EMBL/GenBank/DDBJ databases">
        <title>The complete genome of Acinetobacter defluvii strain WCHAD010030.</title>
        <authorList>
            <person name="Hu Y."/>
            <person name="Qin J."/>
            <person name="Feng Y."/>
            <person name="Zong Z."/>
        </authorList>
    </citation>
    <scope>NUCLEOTIDE SEQUENCE</scope>
    <source>
        <strain evidence="6">WCHA30</strain>
    </source>
</reference>
<evidence type="ECO:0000256" key="2">
    <source>
        <dbReference type="ARBA" id="ARBA00022630"/>
    </source>
</evidence>
<dbReference type="Gene3D" id="1.10.8.260">
    <property type="entry name" value="HI0933 insert domain-like"/>
    <property type="match status" value="1"/>
</dbReference>
<dbReference type="SUPFAM" id="SSF160996">
    <property type="entry name" value="HI0933 insert domain-like"/>
    <property type="match status" value="1"/>
</dbReference>
<gene>
    <name evidence="6" type="ORF">DJ533_06390</name>
</gene>
<comment type="cofactor">
    <cofactor evidence="1">
        <name>FAD</name>
        <dbReference type="ChEBI" id="CHEBI:57692"/>
    </cofactor>
</comment>
<evidence type="ECO:0000313" key="6">
    <source>
        <dbReference type="EMBL" id="AWL28231.1"/>
    </source>
</evidence>
<dbReference type="NCBIfam" id="TIGR00275">
    <property type="entry name" value="aminoacetone oxidase family FAD-binding enzyme"/>
    <property type="match status" value="1"/>
</dbReference>
<dbReference type="Gene3D" id="2.40.30.10">
    <property type="entry name" value="Translation factors"/>
    <property type="match status" value="1"/>
</dbReference>
<dbReference type="Proteomes" id="UP000245977">
    <property type="component" value="Chromosome"/>
</dbReference>
<evidence type="ECO:0000259" key="4">
    <source>
        <dbReference type="Pfam" id="PF03486"/>
    </source>
</evidence>
<dbReference type="PANTHER" id="PTHR42887">
    <property type="entry name" value="OS12G0638800 PROTEIN"/>
    <property type="match status" value="1"/>
</dbReference>
<dbReference type="SUPFAM" id="SSF51905">
    <property type="entry name" value="FAD/NAD(P)-binding domain"/>
    <property type="match status" value="1"/>
</dbReference>
<dbReference type="Pfam" id="PF22780">
    <property type="entry name" value="HI0933_like_1st"/>
    <property type="match status" value="1"/>
</dbReference>
<proteinExistence type="predicted"/>
<keyword evidence="3" id="KW-0274">FAD</keyword>
<dbReference type="KEGG" id="adv:DJ533_06390"/>
<evidence type="ECO:0000313" key="7">
    <source>
        <dbReference type="Proteomes" id="UP000245977"/>
    </source>
</evidence>
<dbReference type="EMBL" id="CP029397">
    <property type="protein sequence ID" value="AWL28231.1"/>
    <property type="molecule type" value="Genomic_DNA"/>
</dbReference>
<protein>
    <submittedName>
        <fullName evidence="6">NAD(P)/FAD-dependent oxidoreductase</fullName>
    </submittedName>
</protein>
<dbReference type="InterPro" id="IPR004792">
    <property type="entry name" value="BaiN-like"/>
</dbReference>
<dbReference type="AlphaFoldDB" id="A0A2S2FB79"/>
<feature type="domain" description="RsdA/BaiN/AoA(So)-like insert" evidence="5">
    <location>
        <begin position="192"/>
        <end position="344"/>
    </location>
</feature>
<name>A0A2S2FB79_9GAMM</name>
<sequence>MSPQIYDVLVIGAGASGLMLAAKAAARGRKVLVVEKANKIGKKILMSGGGKCNFTNLYVEPENFISHNPHFVISALSRYTNWDFIGMVCEYGIEYEERKHGQLFTLNGAKEILAMLLNECEKTGFVEIKTSCEVKTVHAIDEQAFQVATNIGYFQATSVVIASGGLSIPTLGGSDIGYKIAKQFGHHIFPTRAGLVPFTFSDQFKEVTTRLSGNAVEATLSNDLNSFTEALLFTHRGLSGPSALQLSNYWDVGQSFKIDFLPSEDLFAFFKAKKHTQPKVLLRTLLAERLPKSVVLELQHLIWAEYADTAIAQLSDEKLEYIAHKLQQFEVKPSGTEGYRTAEVTLGGVDTTEVSSKTMESKKQKGLFFIGEILDVTGHLGGFNFQWAWASAHAASEYV</sequence>
<evidence type="ECO:0000256" key="3">
    <source>
        <dbReference type="ARBA" id="ARBA00022827"/>
    </source>
</evidence>
<keyword evidence="2" id="KW-0285">Flavoprotein</keyword>
<accession>A0A2S2FB79</accession>
<dbReference type="PANTHER" id="PTHR42887:SF2">
    <property type="entry name" value="OS12G0638800 PROTEIN"/>
    <property type="match status" value="1"/>
</dbReference>
<dbReference type="InterPro" id="IPR023166">
    <property type="entry name" value="BaiN-like_dom_sf"/>
</dbReference>
<dbReference type="InterPro" id="IPR036188">
    <property type="entry name" value="FAD/NAD-bd_sf"/>
</dbReference>
<dbReference type="Pfam" id="PF03486">
    <property type="entry name" value="HI0933_like"/>
    <property type="match status" value="1"/>
</dbReference>
<organism evidence="6 7">
    <name type="scientific">Acinetobacter defluvii</name>
    <dbReference type="NCBI Taxonomy" id="1871111"/>
    <lineage>
        <taxon>Bacteria</taxon>
        <taxon>Pseudomonadati</taxon>
        <taxon>Pseudomonadota</taxon>
        <taxon>Gammaproteobacteria</taxon>
        <taxon>Moraxellales</taxon>
        <taxon>Moraxellaceae</taxon>
        <taxon>Acinetobacter</taxon>
    </lineage>
</organism>
<feature type="domain" description="RsdA/BaiN/AoA(So)-like Rossmann fold-like" evidence="4">
    <location>
        <begin position="7"/>
        <end position="397"/>
    </location>
</feature>